<proteinExistence type="inferred from homology"/>
<dbReference type="EMBL" id="MCGE01000001">
    <property type="protein sequence ID" value="ORZ25945.1"/>
    <property type="molecule type" value="Genomic_DNA"/>
</dbReference>
<feature type="compositionally biased region" description="Polar residues" evidence="13">
    <location>
        <begin position="437"/>
        <end position="451"/>
    </location>
</feature>
<evidence type="ECO:0000259" key="14">
    <source>
        <dbReference type="PROSITE" id="PS50089"/>
    </source>
</evidence>
<evidence type="ECO:0000256" key="1">
    <source>
        <dbReference type="ARBA" id="ARBA00000900"/>
    </source>
</evidence>
<dbReference type="InterPro" id="IPR057634">
    <property type="entry name" value="PAH_ZNF598/HEL2"/>
</dbReference>
<reference evidence="15 16" key="1">
    <citation type="submission" date="2016-07" db="EMBL/GenBank/DDBJ databases">
        <title>Pervasive Adenine N6-methylation of Active Genes in Fungi.</title>
        <authorList>
            <consortium name="DOE Joint Genome Institute"/>
            <person name="Mondo S.J."/>
            <person name="Dannebaum R.O."/>
            <person name="Kuo R.C."/>
            <person name="Labutti K."/>
            <person name="Haridas S."/>
            <person name="Kuo A."/>
            <person name="Salamov A."/>
            <person name="Ahrendt S.R."/>
            <person name="Lipzen A."/>
            <person name="Sullivan W."/>
            <person name="Andreopoulos W.B."/>
            <person name="Clum A."/>
            <person name="Lindquist E."/>
            <person name="Daum C."/>
            <person name="Ramamoorthy G.K."/>
            <person name="Gryganskyi A."/>
            <person name="Culley D."/>
            <person name="Magnuson J.K."/>
            <person name="James T.Y."/>
            <person name="O'Malley M.A."/>
            <person name="Stajich J.E."/>
            <person name="Spatafora J.W."/>
            <person name="Visel A."/>
            <person name="Grigoriev I.V."/>
        </authorList>
    </citation>
    <scope>NUCLEOTIDE SEQUENCE [LARGE SCALE GENOMIC DNA]</scope>
    <source>
        <strain evidence="15 16">NRRL 1336</strain>
    </source>
</reference>
<dbReference type="GO" id="GO:0008270">
    <property type="term" value="F:zinc ion binding"/>
    <property type="evidence" value="ECO:0007669"/>
    <property type="project" value="UniProtKB-KW"/>
</dbReference>
<feature type="region of interest" description="Disordered" evidence="13">
    <location>
        <begin position="674"/>
        <end position="814"/>
    </location>
</feature>
<dbReference type="InterPro" id="IPR001841">
    <property type="entry name" value="Znf_RING"/>
</dbReference>
<dbReference type="PANTHER" id="PTHR22938:SF0">
    <property type="entry name" value="E3 UBIQUITIN-PROTEIN LIGASE ZNF598"/>
    <property type="match status" value="1"/>
</dbReference>
<evidence type="ECO:0000256" key="12">
    <source>
        <dbReference type="PROSITE-ProRule" id="PRU00175"/>
    </source>
</evidence>
<dbReference type="PROSITE" id="PS00028">
    <property type="entry name" value="ZINC_FINGER_C2H2_1"/>
    <property type="match status" value="1"/>
</dbReference>
<feature type="compositionally biased region" description="Polar residues" evidence="13">
    <location>
        <begin position="1"/>
        <end position="21"/>
    </location>
</feature>
<dbReference type="EC" id="2.3.2.27" evidence="4"/>
<feature type="compositionally biased region" description="Low complexity" evidence="13">
    <location>
        <begin position="505"/>
        <end position="521"/>
    </location>
</feature>
<comment type="subcellular location">
    <subcellularLocation>
        <location evidence="2">Cytoplasm</location>
    </subcellularLocation>
</comment>
<feature type="compositionally biased region" description="Low complexity" evidence="13">
    <location>
        <begin position="111"/>
        <end position="120"/>
    </location>
</feature>
<keyword evidence="5" id="KW-0963">Cytoplasm</keyword>
<feature type="compositionally biased region" description="Low complexity" evidence="13">
    <location>
        <begin position="684"/>
        <end position="701"/>
    </location>
</feature>
<evidence type="ECO:0000256" key="13">
    <source>
        <dbReference type="SAM" id="MobiDB-lite"/>
    </source>
</evidence>
<comment type="similarity">
    <text evidence="11">Belongs to the ZNF598/HEL2 family.</text>
</comment>
<dbReference type="InterPro" id="IPR044288">
    <property type="entry name" value="ZNF598/HEL2"/>
</dbReference>
<dbReference type="GO" id="GO:0061630">
    <property type="term" value="F:ubiquitin protein ligase activity"/>
    <property type="evidence" value="ECO:0007669"/>
    <property type="project" value="UniProtKB-EC"/>
</dbReference>
<evidence type="ECO:0000256" key="10">
    <source>
        <dbReference type="ARBA" id="ARBA00022833"/>
    </source>
</evidence>
<dbReference type="GO" id="GO:0016567">
    <property type="term" value="P:protein ubiquitination"/>
    <property type="evidence" value="ECO:0007669"/>
    <property type="project" value="TreeGrafter"/>
</dbReference>
<dbReference type="SMART" id="SM00355">
    <property type="entry name" value="ZnF_C2H2"/>
    <property type="match status" value="4"/>
</dbReference>
<evidence type="ECO:0000256" key="3">
    <source>
        <dbReference type="ARBA" id="ARBA00004906"/>
    </source>
</evidence>
<dbReference type="STRING" id="90262.A0A1X2J2C5"/>
<dbReference type="Pfam" id="PF23230">
    <property type="entry name" value="zf-C2H2_13"/>
    <property type="match status" value="1"/>
</dbReference>
<feature type="domain" description="RING-type" evidence="14">
    <location>
        <begin position="133"/>
        <end position="173"/>
    </location>
</feature>
<sequence>MNQTIQDSAISTMSNGSQIATGNAAATHESSTASATAGNKQTRQRHGHHHKKKDQGDKKDQDKKPNGSSHPPRRQKKKKQDNKGDSTTSIEDDANGQTPPTTNNKSKKMPSTTATTSGTSSDDETDDTDDDACFICTEPIVTYSVSACNHRTCHLCALRLRTLYGTKNCVYCNTEQKSMIFTKDPVKPFEAFTKKDIFYTDKKLDIRFEDKQTHQDTILLLQYNCPEPNCDVACNGWGELKKHTNKEHHLVLCDLCIKNKKIFAHEHTLYTPAQLNKHYKYGDKEALNKDDDSGFKGHPECHFCRQSFYGDDELYVHCRDKHEQCHICVRNGSRHEYYPDYNGLEKHFKKDHYLCQYRECLDKKFIVFDSDLDLAAHEVEVHGASGRVDLSFDYGVKSGNASGSGRGGNRNKQKGQQQQQQQQQHHHHQESSSASGVTATPSPGLSSSDFPSINGRPAPTEHTIPGQPKKNRQNEKQNARLQKPKGFGGLSSNNDEQWPGLGQVSSNSRTGSPSSSTNTSGNKKKDVDAPIDIQQRHAEVLQRITRLLNGNNGVQQFRALTTAYRNSSLDANEYVGEIINLCSNDSTKAGTILKAVEDLMDNEEKKRDILRAWRNAQANLQNFPALASLDDRSVAGPGTSQRVLVIKGGSTRVGGTRTTSKSKAGVWDRVANAAAHGTAAPRQSSSSSPHGSPVSSRPSSPMTFPTPHMNRTKTAWAGTSNTSSSKVNQKEDFPAITQQFPSLPGTSRRPHPTVLTMRRNNNNASAWSSSSPATSDNDYFDSTDDNNMDTGSSTATDKKKKGKKGKQVLFRVGL</sequence>
<dbReference type="InterPro" id="IPR013083">
    <property type="entry name" value="Znf_RING/FYVE/PHD"/>
</dbReference>
<dbReference type="Proteomes" id="UP000193560">
    <property type="component" value="Unassembled WGS sequence"/>
</dbReference>
<dbReference type="PROSITE" id="PS50089">
    <property type="entry name" value="ZF_RING_2"/>
    <property type="match status" value="1"/>
</dbReference>
<feature type="compositionally biased region" description="Low complexity" evidence="13">
    <location>
        <begin position="24"/>
        <end position="41"/>
    </location>
</feature>
<evidence type="ECO:0000256" key="11">
    <source>
        <dbReference type="ARBA" id="ARBA00035113"/>
    </source>
</evidence>
<organism evidence="15 16">
    <name type="scientific">Absidia repens</name>
    <dbReference type="NCBI Taxonomy" id="90262"/>
    <lineage>
        <taxon>Eukaryota</taxon>
        <taxon>Fungi</taxon>
        <taxon>Fungi incertae sedis</taxon>
        <taxon>Mucoromycota</taxon>
        <taxon>Mucoromycotina</taxon>
        <taxon>Mucoromycetes</taxon>
        <taxon>Mucorales</taxon>
        <taxon>Cunninghamellaceae</taxon>
        <taxon>Absidia</taxon>
    </lineage>
</organism>
<feature type="compositionally biased region" description="Low complexity" evidence="13">
    <location>
        <begin position="760"/>
        <end position="777"/>
    </location>
</feature>
<keyword evidence="16" id="KW-1185">Reference proteome</keyword>
<dbReference type="CDD" id="cd16615">
    <property type="entry name" value="RING-HC_ZNF598"/>
    <property type="match status" value="1"/>
</dbReference>
<keyword evidence="10" id="KW-0862">Zinc</keyword>
<evidence type="ECO:0000256" key="8">
    <source>
        <dbReference type="ARBA" id="ARBA00022723"/>
    </source>
</evidence>
<feature type="compositionally biased region" description="Low complexity" evidence="13">
    <location>
        <begin position="414"/>
        <end position="423"/>
    </location>
</feature>
<gene>
    <name evidence="15" type="ORF">BCR42DRAFT_401255</name>
</gene>
<feature type="compositionally biased region" description="Basic residues" evidence="13">
    <location>
        <begin position="42"/>
        <end position="53"/>
    </location>
</feature>
<dbReference type="GO" id="GO:0072344">
    <property type="term" value="P:rescue of stalled ribosome"/>
    <property type="evidence" value="ECO:0007669"/>
    <property type="project" value="InterPro"/>
</dbReference>
<evidence type="ECO:0000256" key="7">
    <source>
        <dbReference type="ARBA" id="ARBA00022679"/>
    </source>
</evidence>
<feature type="compositionally biased region" description="Polar residues" evidence="13">
    <location>
        <begin position="717"/>
        <end position="727"/>
    </location>
</feature>
<accession>A0A1X2J2C5</accession>
<feature type="region of interest" description="Disordered" evidence="13">
    <location>
        <begin position="398"/>
        <end position="528"/>
    </location>
</feature>
<dbReference type="AlphaFoldDB" id="A0A1X2J2C5"/>
<dbReference type="Pfam" id="PF25447">
    <property type="entry name" value="RING_ZNF598"/>
    <property type="match status" value="1"/>
</dbReference>
<dbReference type="InterPro" id="IPR013087">
    <property type="entry name" value="Znf_C2H2_type"/>
</dbReference>
<evidence type="ECO:0000256" key="2">
    <source>
        <dbReference type="ARBA" id="ARBA00004496"/>
    </source>
</evidence>
<keyword evidence="7" id="KW-0808">Transferase</keyword>
<dbReference type="InterPro" id="IPR041888">
    <property type="entry name" value="RING-HC_ZNF598/HEL2"/>
</dbReference>
<keyword evidence="9 12" id="KW-0863">Zinc-finger</keyword>
<name>A0A1X2J2C5_9FUNG</name>
<evidence type="ECO:0000256" key="4">
    <source>
        <dbReference type="ARBA" id="ARBA00012483"/>
    </source>
</evidence>
<dbReference type="InterPro" id="IPR056437">
    <property type="entry name" value="Znf-C2H2_ZNF598/HEL2"/>
</dbReference>
<evidence type="ECO:0000256" key="9">
    <source>
        <dbReference type="ARBA" id="ARBA00022771"/>
    </source>
</evidence>
<comment type="pathway">
    <text evidence="3">Protein modification; protein ubiquitination.</text>
</comment>
<feature type="compositionally biased region" description="Basic and acidic residues" evidence="13">
    <location>
        <begin position="54"/>
        <end position="65"/>
    </location>
</feature>
<dbReference type="OrthoDB" id="3838338at2759"/>
<dbReference type="Gene3D" id="3.30.40.10">
    <property type="entry name" value="Zinc/RING finger domain, C3HC4 (zinc finger)"/>
    <property type="match status" value="1"/>
</dbReference>
<feature type="compositionally biased region" description="Acidic residues" evidence="13">
    <location>
        <begin position="778"/>
        <end position="787"/>
    </location>
</feature>
<comment type="caution">
    <text evidence="15">The sequence shown here is derived from an EMBL/GenBank/DDBJ whole genome shotgun (WGS) entry which is preliminary data.</text>
</comment>
<evidence type="ECO:0000313" key="16">
    <source>
        <dbReference type="Proteomes" id="UP000193560"/>
    </source>
</evidence>
<protein>
    <recommendedName>
        <fullName evidence="4">RING-type E3 ubiquitin transferase</fullName>
        <ecNumber evidence="4">2.3.2.27</ecNumber>
    </recommendedName>
</protein>
<feature type="compositionally biased region" description="Polar residues" evidence="13">
    <location>
        <begin position="736"/>
        <end position="745"/>
    </location>
</feature>
<keyword evidence="6" id="KW-0597">Phosphoprotein</keyword>
<dbReference type="PANTHER" id="PTHR22938">
    <property type="entry name" value="ZINC FINGER PROTEIN 598"/>
    <property type="match status" value="1"/>
</dbReference>
<evidence type="ECO:0000313" key="15">
    <source>
        <dbReference type="EMBL" id="ORZ25945.1"/>
    </source>
</evidence>
<feature type="region of interest" description="Disordered" evidence="13">
    <location>
        <begin position="1"/>
        <end position="127"/>
    </location>
</feature>
<comment type="catalytic activity">
    <reaction evidence="1">
        <text>S-ubiquitinyl-[E2 ubiquitin-conjugating enzyme]-L-cysteine + [acceptor protein]-L-lysine = [E2 ubiquitin-conjugating enzyme]-L-cysteine + N(6)-ubiquitinyl-[acceptor protein]-L-lysine.</text>
        <dbReference type="EC" id="2.3.2.27"/>
    </reaction>
</comment>
<dbReference type="GO" id="GO:0043022">
    <property type="term" value="F:ribosome binding"/>
    <property type="evidence" value="ECO:0007669"/>
    <property type="project" value="TreeGrafter"/>
</dbReference>
<evidence type="ECO:0000256" key="6">
    <source>
        <dbReference type="ARBA" id="ARBA00022553"/>
    </source>
</evidence>
<keyword evidence="8" id="KW-0479">Metal-binding</keyword>
<dbReference type="SUPFAM" id="SSF57850">
    <property type="entry name" value="RING/U-box"/>
    <property type="match status" value="1"/>
</dbReference>
<feature type="compositionally biased region" description="Basic residues" evidence="13">
    <location>
        <begin position="71"/>
        <end position="80"/>
    </location>
</feature>
<dbReference type="GO" id="GO:0005737">
    <property type="term" value="C:cytoplasm"/>
    <property type="evidence" value="ECO:0007669"/>
    <property type="project" value="UniProtKB-SubCell"/>
</dbReference>
<feature type="compositionally biased region" description="Polar residues" evidence="13">
    <location>
        <begin position="85"/>
        <end position="104"/>
    </location>
</feature>
<dbReference type="Pfam" id="PF23202">
    <property type="entry name" value="PAH_ZNF598"/>
    <property type="match status" value="1"/>
</dbReference>
<evidence type="ECO:0000256" key="5">
    <source>
        <dbReference type="ARBA" id="ARBA00022490"/>
    </source>
</evidence>